<organism evidence="1 2">
    <name type="scientific">Ajellomyces capsulatus</name>
    <name type="common">Darling's disease fungus</name>
    <name type="synonym">Histoplasma capsulatum</name>
    <dbReference type="NCBI Taxonomy" id="5037"/>
    <lineage>
        <taxon>Eukaryota</taxon>
        <taxon>Fungi</taxon>
        <taxon>Dikarya</taxon>
        <taxon>Ascomycota</taxon>
        <taxon>Pezizomycotina</taxon>
        <taxon>Eurotiomycetes</taxon>
        <taxon>Eurotiomycetidae</taxon>
        <taxon>Onygenales</taxon>
        <taxon>Ajellomycetaceae</taxon>
        <taxon>Histoplasma</taxon>
    </lineage>
</organism>
<evidence type="ECO:0000313" key="1">
    <source>
        <dbReference type="EMBL" id="QSS66370.1"/>
    </source>
</evidence>
<dbReference type="Proteomes" id="UP000663671">
    <property type="component" value="Chromosome 3"/>
</dbReference>
<protein>
    <submittedName>
        <fullName evidence="1">Uncharacterized protein</fullName>
    </submittedName>
</protein>
<gene>
    <name evidence="1" type="ORF">I7I51_07227</name>
</gene>
<reference evidence="1" key="1">
    <citation type="submission" date="2021-01" db="EMBL/GenBank/DDBJ databases">
        <title>Chromosome-level genome assembly of a human fungal pathogen reveals clustering of transcriptionally co-regulated genes.</title>
        <authorList>
            <person name="Voorhies M."/>
            <person name="Cohen S."/>
            <person name="Shea T.P."/>
            <person name="Petrus S."/>
            <person name="Munoz J.F."/>
            <person name="Poplawski S."/>
            <person name="Goldman W.E."/>
            <person name="Michael T."/>
            <person name="Cuomo C.A."/>
            <person name="Sil A."/>
            <person name="Beyhan S."/>
        </authorList>
    </citation>
    <scope>NUCLEOTIDE SEQUENCE</scope>
    <source>
        <strain evidence="1">WU24</strain>
    </source>
</reference>
<dbReference type="AlphaFoldDB" id="A0A8A1MMG5"/>
<accession>A0A8A1MMG5</accession>
<sequence length="109" mass="12328">MPLVEILKCDVHELKPEHISALPSGPRRDKYGPPTRRNTLCKPNMFGQRKVTAELVRHSIGSAAIPDVAGVRHQTSLLQEPGNDINWCLRSIMTPNQPWHPACDHSFWE</sequence>
<name>A0A8A1MMG5_AJECA</name>
<dbReference type="VEuPathDB" id="FungiDB:I7I51_07227"/>
<evidence type="ECO:0000313" key="2">
    <source>
        <dbReference type="Proteomes" id="UP000663671"/>
    </source>
</evidence>
<dbReference type="EMBL" id="CP069115">
    <property type="protein sequence ID" value="QSS66370.1"/>
    <property type="molecule type" value="Genomic_DNA"/>
</dbReference>
<proteinExistence type="predicted"/>